<keyword evidence="2" id="KW-1185">Reference proteome</keyword>
<proteinExistence type="predicted"/>
<evidence type="ECO:0000313" key="2">
    <source>
        <dbReference type="Proteomes" id="UP000242450"/>
    </source>
</evidence>
<comment type="caution">
    <text evidence="1">The sequence shown here is derived from an EMBL/GenBank/DDBJ whole genome shotgun (WGS) entry which is preliminary data.</text>
</comment>
<dbReference type="AlphaFoldDB" id="A0A212CZ54"/>
<evidence type="ECO:0000313" key="1">
    <source>
        <dbReference type="EMBL" id="OWK11252.1"/>
    </source>
</evidence>
<name>A0A212CZ54_CEREH</name>
<dbReference type="EMBL" id="MKHE01000010">
    <property type="protein sequence ID" value="OWK11252.1"/>
    <property type="molecule type" value="Genomic_DNA"/>
</dbReference>
<accession>A0A212CZ54</accession>
<gene>
    <name evidence="1" type="ORF">Celaphus_00007382</name>
</gene>
<protein>
    <submittedName>
        <fullName evidence="1">Uncharacterized protein</fullName>
    </submittedName>
</protein>
<dbReference type="Proteomes" id="UP000242450">
    <property type="component" value="Chromosome 10"/>
</dbReference>
<organism evidence="1 2">
    <name type="scientific">Cervus elaphus hippelaphus</name>
    <name type="common">European red deer</name>
    <dbReference type="NCBI Taxonomy" id="46360"/>
    <lineage>
        <taxon>Eukaryota</taxon>
        <taxon>Metazoa</taxon>
        <taxon>Chordata</taxon>
        <taxon>Craniata</taxon>
        <taxon>Vertebrata</taxon>
        <taxon>Euteleostomi</taxon>
        <taxon>Mammalia</taxon>
        <taxon>Eutheria</taxon>
        <taxon>Laurasiatheria</taxon>
        <taxon>Artiodactyla</taxon>
        <taxon>Ruminantia</taxon>
        <taxon>Pecora</taxon>
        <taxon>Cervidae</taxon>
        <taxon>Cervinae</taxon>
        <taxon>Cervus</taxon>
    </lineage>
</organism>
<sequence length="86" mass="9138">MGVLPSRCAGRVSSAFRLPLQASYSKNRKPDTDEHTLHAEQQFCSSEAVTLRLPASLAKDVANRCGGLLTDCAPLGPSGPPVLFEV</sequence>
<reference evidence="1 2" key="1">
    <citation type="journal article" date="2018" name="Mol. Genet. Genomics">
        <title>The red deer Cervus elaphus genome CerEla1.0: sequencing, annotating, genes, and chromosomes.</title>
        <authorList>
            <person name="Bana N.A."/>
            <person name="Nyiri A."/>
            <person name="Nagy J."/>
            <person name="Frank K."/>
            <person name="Nagy T."/>
            <person name="Steger V."/>
            <person name="Schiller M."/>
            <person name="Lakatos P."/>
            <person name="Sugar L."/>
            <person name="Horn P."/>
            <person name="Barta E."/>
            <person name="Orosz L."/>
        </authorList>
    </citation>
    <scope>NUCLEOTIDE SEQUENCE [LARGE SCALE GENOMIC DNA]</scope>
    <source>
        <strain evidence="1">Hungarian</strain>
    </source>
</reference>